<dbReference type="SUPFAM" id="SSF52540">
    <property type="entry name" value="P-loop containing nucleoside triphosphate hydrolases"/>
    <property type="match status" value="1"/>
</dbReference>
<evidence type="ECO:0000256" key="1">
    <source>
        <dbReference type="SAM" id="Coils"/>
    </source>
</evidence>
<dbReference type="InterPro" id="IPR027417">
    <property type="entry name" value="P-loop_NTPase"/>
</dbReference>
<dbReference type="EMBL" id="ARYC01002324">
    <property type="protein sequence ID" value="KEJ82906.1"/>
    <property type="molecule type" value="Genomic_DNA"/>
</dbReference>
<feature type="compositionally biased region" description="Basic and acidic residues" evidence="2">
    <location>
        <begin position="573"/>
        <end position="591"/>
    </location>
</feature>
<accession>A0A073I0A1</accession>
<reference evidence="4" key="1">
    <citation type="journal article" date="2014" name="Cell">
        <title>The Architecture of a Scrambled Genome Reveals Massive Levels of Genomic Rearrangement during Development.</title>
        <authorList>
            <person name="Chen X."/>
            <person name="Bracht J.R."/>
            <person name="Goldman A.D."/>
            <person name="Dolzhenko E."/>
            <person name="Clay D.M."/>
            <person name="Swart E.C."/>
            <person name="Perlman D.H."/>
            <person name="Doak T.G."/>
            <person name="Stuart A."/>
            <person name="Amemiya C.T."/>
            <person name="Sebra R.P."/>
            <person name="Landweber L.F."/>
        </authorList>
    </citation>
    <scope>NUCLEOTIDE SEQUENCE [LARGE SCALE GENOMIC DNA]</scope>
    <source>
        <strain evidence="4">JRB310</strain>
    </source>
</reference>
<organism evidence="3 4">
    <name type="scientific">Oxytricha trifallax</name>
    <dbReference type="NCBI Taxonomy" id="1172189"/>
    <lineage>
        <taxon>Eukaryota</taxon>
        <taxon>Sar</taxon>
        <taxon>Alveolata</taxon>
        <taxon>Ciliophora</taxon>
        <taxon>Intramacronucleata</taxon>
        <taxon>Spirotrichea</taxon>
        <taxon>Stichotrichia</taxon>
        <taxon>Sporadotrichida</taxon>
        <taxon>Oxytrichidae</taxon>
        <taxon>Oxytrichinae</taxon>
        <taxon>Oxytricha</taxon>
    </lineage>
</organism>
<keyword evidence="4" id="KW-1185">Reference proteome</keyword>
<sequence>MSNQILRLQQIIGFDFLSLQKLALNFLLWEDSKFNFINFGVGNGKTLLCSTLAALFAKSSQSPVFIIGKNDHLILRDEKRFEQLVTSLSLNINVNQYEKKAGVYYLTQKFFESQLENQDILSIWEQSIVLIDEYDWILFDGSIQQMEKNLRFFNYAKRLVGFTGSTLSFKEANCLQIAFKSSEIIFPKLSSLIGDKRISLDQELVSTNQADFCKRIFDLSATFSKLTPVIIVAHQLYSIIENYFRKYSQIQFFSMKSVKGTKLEAQFDQLFASKNGEGQYGVFLLNEQQGRGTDLKTSHEIEFNGGLFLIVADVFSTRSTQQVIGRVGRLHRKGTYKQIIYKQGSKETVEQVITLHQQCLENEIHMKIAMLQTVLGCQPWCMNQLISEKFTSKAYDLDKSEIAFENSLLASKNNNENSSGKGLKQRLPQYISLKQLPLNEDETKETALKQTLKVQNYNSSIEFVEDQLEIVKEVILKTEEKDLSYVDFLNVKESSQGQEKIESESIIVNNKSNFGQDFQISTQSNDEVVNSNQGSKPSIQLKKISKQVKVDNHKKKIQEAPAIISRYGRMAGKRTEAPQRKLIENPKRLKQ</sequence>
<dbReference type="AlphaFoldDB" id="A0A073I0A1"/>
<comment type="caution">
    <text evidence="3">The sequence shown here is derived from an EMBL/GenBank/DDBJ whole genome shotgun (WGS) entry which is preliminary data.</text>
</comment>
<name>A0A073I0A1_9SPIT</name>
<keyword evidence="1" id="KW-0175">Coiled coil</keyword>
<protein>
    <submittedName>
        <fullName evidence="3">Uncharacterized protein</fullName>
    </submittedName>
</protein>
<dbReference type="Gene3D" id="3.40.50.300">
    <property type="entry name" value="P-loop containing nucleotide triphosphate hydrolases"/>
    <property type="match status" value="2"/>
</dbReference>
<evidence type="ECO:0000313" key="3">
    <source>
        <dbReference type="EMBL" id="KEJ82906.1"/>
    </source>
</evidence>
<evidence type="ECO:0000256" key="2">
    <source>
        <dbReference type="SAM" id="MobiDB-lite"/>
    </source>
</evidence>
<gene>
    <name evidence="3" type="ORF">OXYTRIMIC_634</name>
</gene>
<feature type="region of interest" description="Disordered" evidence="2">
    <location>
        <begin position="570"/>
        <end position="591"/>
    </location>
</feature>
<dbReference type="Proteomes" id="UP000053232">
    <property type="component" value="Unassembled WGS sequence"/>
</dbReference>
<feature type="coiled-coil region" evidence="1">
    <location>
        <begin position="454"/>
        <end position="481"/>
    </location>
</feature>
<proteinExistence type="predicted"/>
<evidence type="ECO:0000313" key="4">
    <source>
        <dbReference type="Proteomes" id="UP000053232"/>
    </source>
</evidence>